<dbReference type="EMBL" id="CATQJL010000223">
    <property type="protein sequence ID" value="CAJ0598923.1"/>
    <property type="molecule type" value="Genomic_DNA"/>
</dbReference>
<sequence length="362" mass="40919">MLQPSRFLASRYFVLNFARNCPCRHSVNPALQYVQPSIPHSPVVVAVKRCYFHNEMSKTLTLKDVGYHFNDKGEVRSLNDESPFVFTNQADYDRIGKAMTNEVYGLLESRCGLKKTEIPMKVEDSDGKAVDHCSFVFVSPDFLQKSTIVLIIHGMGAVRPGQWSRRLILNESLDVGSQIPYIQRALKNDWGVIVCNTNTEQNFREYARRHICAVYDQLLKDSSGQRIFVIAHSRGGPDFVSSLPYFQNENRFEVVCLTDSVDFEIPRCSSTEYSSGGTVFINWKADSKLQGTAISDEDILDIYSRVHQLYAGTTEHERSSHAAFESVFHLLEHWKNSESLAKLLVEAAGLTSAGVTEQKEKT</sequence>
<dbReference type="GO" id="GO:0035197">
    <property type="term" value="F:siRNA binding"/>
    <property type="evidence" value="ECO:0007669"/>
    <property type="project" value="TreeGrafter"/>
</dbReference>
<dbReference type="InterPro" id="IPR029058">
    <property type="entry name" value="AB_hydrolase_fold"/>
</dbReference>
<dbReference type="GO" id="GO:0031048">
    <property type="term" value="P:regulatory ncRNA-mediated heterochromatin formation"/>
    <property type="evidence" value="ECO:0007669"/>
    <property type="project" value="TreeGrafter"/>
</dbReference>
<proteinExistence type="predicted"/>
<dbReference type="InterPro" id="IPR053858">
    <property type="entry name" value="Arb2_dom"/>
</dbReference>
<evidence type="ECO:0000313" key="3">
    <source>
        <dbReference type="Proteomes" id="UP001176961"/>
    </source>
</evidence>
<name>A0AA36M5J8_CYLNA</name>
<gene>
    <name evidence="2" type="ORF">CYNAS_LOCUS10906</name>
</gene>
<dbReference type="AlphaFoldDB" id="A0AA36M5J8"/>
<dbReference type="PANTHER" id="PTHR21357:SF4">
    <property type="entry name" value="FAM172 FAMILY PROTEIN HOMOLOG CG10038"/>
    <property type="match status" value="1"/>
</dbReference>
<dbReference type="Proteomes" id="UP001176961">
    <property type="component" value="Unassembled WGS sequence"/>
</dbReference>
<feature type="domain" description="Arb2" evidence="1">
    <location>
        <begin position="61"/>
        <end position="198"/>
    </location>
</feature>
<comment type="caution">
    <text evidence="2">The sequence shown here is derived from an EMBL/GenBank/DDBJ whole genome shotgun (WGS) entry which is preliminary data.</text>
</comment>
<evidence type="ECO:0000313" key="2">
    <source>
        <dbReference type="EMBL" id="CAJ0598923.1"/>
    </source>
</evidence>
<dbReference type="InterPro" id="IPR048263">
    <property type="entry name" value="Arb2"/>
</dbReference>
<dbReference type="PANTHER" id="PTHR21357">
    <property type="entry name" value="FAM172 FAMILY PROTEIN HOMOLOG CG10038"/>
    <property type="match status" value="1"/>
</dbReference>
<protein>
    <recommendedName>
        <fullName evidence="1">Arb2 domain-containing protein</fullName>
    </recommendedName>
</protein>
<dbReference type="Pfam" id="PF22749">
    <property type="entry name" value="Arb2"/>
    <property type="match status" value="1"/>
</dbReference>
<dbReference type="GO" id="GO:0005634">
    <property type="term" value="C:nucleus"/>
    <property type="evidence" value="ECO:0007669"/>
    <property type="project" value="TreeGrafter"/>
</dbReference>
<organism evidence="2 3">
    <name type="scientific">Cylicocyclus nassatus</name>
    <name type="common">Nematode worm</name>
    <dbReference type="NCBI Taxonomy" id="53992"/>
    <lineage>
        <taxon>Eukaryota</taxon>
        <taxon>Metazoa</taxon>
        <taxon>Ecdysozoa</taxon>
        <taxon>Nematoda</taxon>
        <taxon>Chromadorea</taxon>
        <taxon>Rhabditida</taxon>
        <taxon>Rhabditina</taxon>
        <taxon>Rhabditomorpha</taxon>
        <taxon>Strongyloidea</taxon>
        <taxon>Strongylidae</taxon>
        <taxon>Cylicocyclus</taxon>
    </lineage>
</organism>
<accession>A0AA36M5J8</accession>
<evidence type="ECO:0000259" key="1">
    <source>
        <dbReference type="Pfam" id="PF22749"/>
    </source>
</evidence>
<keyword evidence="3" id="KW-1185">Reference proteome</keyword>
<reference evidence="2" key="1">
    <citation type="submission" date="2023-07" db="EMBL/GenBank/DDBJ databases">
        <authorList>
            <consortium name="CYATHOMIX"/>
        </authorList>
    </citation>
    <scope>NUCLEOTIDE SEQUENCE</scope>
    <source>
        <strain evidence="2">N/A</strain>
    </source>
</reference>
<dbReference type="SUPFAM" id="SSF53474">
    <property type="entry name" value="alpha/beta-Hydrolases"/>
    <property type="match status" value="1"/>
</dbReference>